<protein>
    <recommendedName>
        <fullName evidence="3">Polyketide cyclase</fullName>
    </recommendedName>
</protein>
<comment type="caution">
    <text evidence="1">The sequence shown here is derived from an EMBL/GenBank/DDBJ whole genome shotgun (WGS) entry which is preliminary data.</text>
</comment>
<gene>
    <name evidence="1" type="ORF">GCM10010226_84690</name>
</gene>
<dbReference type="EMBL" id="BMSA01000044">
    <property type="protein sequence ID" value="GGT93950.1"/>
    <property type="molecule type" value="Genomic_DNA"/>
</dbReference>
<evidence type="ECO:0000313" key="1">
    <source>
        <dbReference type="EMBL" id="GGT93950.1"/>
    </source>
</evidence>
<accession>A0A918M0I0</accession>
<keyword evidence="2" id="KW-1185">Reference proteome</keyword>
<dbReference type="AlphaFoldDB" id="A0A918M0I0"/>
<dbReference type="Proteomes" id="UP000646776">
    <property type="component" value="Unassembled WGS sequence"/>
</dbReference>
<reference evidence="1" key="2">
    <citation type="submission" date="2020-09" db="EMBL/GenBank/DDBJ databases">
        <authorList>
            <person name="Sun Q."/>
            <person name="Ohkuma M."/>
        </authorList>
    </citation>
    <scope>NUCLEOTIDE SEQUENCE</scope>
    <source>
        <strain evidence="1">JCM 4125</strain>
    </source>
</reference>
<reference evidence="1" key="1">
    <citation type="journal article" date="2014" name="Int. J. Syst. Evol. Microbiol.">
        <title>Complete genome sequence of Corynebacterium casei LMG S-19264T (=DSM 44701T), isolated from a smear-ripened cheese.</title>
        <authorList>
            <consortium name="US DOE Joint Genome Institute (JGI-PGF)"/>
            <person name="Walter F."/>
            <person name="Albersmeier A."/>
            <person name="Kalinowski J."/>
            <person name="Ruckert C."/>
        </authorList>
    </citation>
    <scope>NUCLEOTIDE SEQUENCE</scope>
    <source>
        <strain evidence="1">JCM 4125</strain>
    </source>
</reference>
<evidence type="ECO:0008006" key="3">
    <source>
        <dbReference type="Google" id="ProtNLM"/>
    </source>
</evidence>
<proteinExistence type="predicted"/>
<dbReference type="Gene3D" id="3.30.530.20">
    <property type="match status" value="1"/>
</dbReference>
<dbReference type="RefSeq" id="WP_189717939.1">
    <property type="nucleotide sequence ID" value="NZ_BMSA01000044.1"/>
</dbReference>
<sequence>MTGSAPLTESVMVRVAPLTAYTAVSDVTRMGRWSPESRGAWVLGGRGPARVGTRFVGINRASWLPWTTLCTVVSAEPGVRFSFKVGLLGVALSRWTYRFTEVPGGCEVTEEWLDLRSGVSGRLITAAAPAVTGVVRRRERNRATMRTTLAALRTALEDGV</sequence>
<evidence type="ECO:0000313" key="2">
    <source>
        <dbReference type="Proteomes" id="UP000646776"/>
    </source>
</evidence>
<dbReference type="Pfam" id="PF10604">
    <property type="entry name" value="Polyketide_cyc2"/>
    <property type="match status" value="1"/>
</dbReference>
<dbReference type="CDD" id="cd07812">
    <property type="entry name" value="SRPBCC"/>
    <property type="match status" value="1"/>
</dbReference>
<dbReference type="InterPro" id="IPR019587">
    <property type="entry name" value="Polyketide_cyclase/dehydratase"/>
</dbReference>
<name>A0A918M0I0_9ACTN</name>
<dbReference type="SUPFAM" id="SSF55961">
    <property type="entry name" value="Bet v1-like"/>
    <property type="match status" value="1"/>
</dbReference>
<dbReference type="InterPro" id="IPR023393">
    <property type="entry name" value="START-like_dom_sf"/>
</dbReference>
<organism evidence="1 2">
    <name type="scientific">Streptomyces phaeofaciens</name>
    <dbReference type="NCBI Taxonomy" id="68254"/>
    <lineage>
        <taxon>Bacteria</taxon>
        <taxon>Bacillati</taxon>
        <taxon>Actinomycetota</taxon>
        <taxon>Actinomycetes</taxon>
        <taxon>Kitasatosporales</taxon>
        <taxon>Streptomycetaceae</taxon>
        <taxon>Streptomyces</taxon>
    </lineage>
</organism>